<dbReference type="InterPro" id="IPR004203">
    <property type="entry name" value="Cyt_c_oxidase_su4_fam"/>
</dbReference>
<keyword evidence="8" id="KW-0560">Oxidoreductase</keyword>
<dbReference type="PANTHER" id="PTHR10707">
    <property type="entry name" value="CYTOCHROME C OXIDASE SUBUNIT IV"/>
    <property type="match status" value="1"/>
</dbReference>
<keyword evidence="9" id="KW-0496">Mitochondrion</keyword>
<evidence type="ECO:0000313" key="13">
    <source>
        <dbReference type="EMBL" id="KAK7203471.1"/>
    </source>
</evidence>
<evidence type="ECO:0000256" key="12">
    <source>
        <dbReference type="SAM" id="Phobius"/>
    </source>
</evidence>
<keyword evidence="4 12" id="KW-0812">Transmembrane</keyword>
<comment type="similarity">
    <text evidence="3">Belongs to the cytochrome c oxidase IV family.</text>
</comment>
<evidence type="ECO:0000256" key="3">
    <source>
        <dbReference type="ARBA" id="ARBA00008135"/>
    </source>
</evidence>
<comment type="pathway">
    <text evidence="2">Energy metabolism; oxidative phosphorylation.</text>
</comment>
<evidence type="ECO:0000256" key="5">
    <source>
        <dbReference type="ARBA" id="ARBA00022792"/>
    </source>
</evidence>
<keyword evidence="14" id="KW-1185">Reference proteome</keyword>
<gene>
    <name evidence="13" type="ORF">BZA70DRAFT_282576</name>
</gene>
<dbReference type="SUPFAM" id="SSF81406">
    <property type="entry name" value="Mitochondrial cytochrome c oxidase subunit IV"/>
    <property type="match status" value="1"/>
</dbReference>
<protein>
    <submittedName>
        <fullName evidence="13">Cytochrome c oxidase subunit IV-domain-containing protein</fullName>
    </submittedName>
</protein>
<proteinExistence type="inferred from homology"/>
<evidence type="ECO:0000256" key="10">
    <source>
        <dbReference type="ARBA" id="ARBA00023136"/>
    </source>
</evidence>
<comment type="subcellular location">
    <subcellularLocation>
        <location evidence="1">Mitochondrion inner membrane</location>
        <topology evidence="1">Single-pass membrane protein</topology>
    </subcellularLocation>
</comment>
<dbReference type="RefSeq" id="XP_064766504.1">
    <property type="nucleotide sequence ID" value="XM_064913305.1"/>
</dbReference>
<organism evidence="13 14">
    <name type="scientific">Myxozyma melibiosi</name>
    <dbReference type="NCBI Taxonomy" id="54550"/>
    <lineage>
        <taxon>Eukaryota</taxon>
        <taxon>Fungi</taxon>
        <taxon>Dikarya</taxon>
        <taxon>Ascomycota</taxon>
        <taxon>Saccharomycotina</taxon>
        <taxon>Lipomycetes</taxon>
        <taxon>Lipomycetales</taxon>
        <taxon>Lipomycetaceae</taxon>
        <taxon>Myxozyma</taxon>
    </lineage>
</organism>
<dbReference type="Gene3D" id="1.10.442.10">
    <property type="entry name" value="Cytochrome c oxidase subunit IV"/>
    <property type="match status" value="1"/>
</dbReference>
<dbReference type="Pfam" id="PF02936">
    <property type="entry name" value="COX4"/>
    <property type="match status" value="1"/>
</dbReference>
<evidence type="ECO:0000256" key="9">
    <source>
        <dbReference type="ARBA" id="ARBA00023128"/>
    </source>
</evidence>
<dbReference type="InterPro" id="IPR036639">
    <property type="entry name" value="Cyt_c_oxidase_su4_sf"/>
</dbReference>
<evidence type="ECO:0000256" key="6">
    <source>
        <dbReference type="ARBA" id="ARBA00022946"/>
    </source>
</evidence>
<feature type="region of interest" description="Disordered" evidence="11">
    <location>
        <begin position="28"/>
        <end position="64"/>
    </location>
</feature>
<evidence type="ECO:0000256" key="2">
    <source>
        <dbReference type="ARBA" id="ARBA00004673"/>
    </source>
</evidence>
<evidence type="ECO:0000313" key="14">
    <source>
        <dbReference type="Proteomes" id="UP001498771"/>
    </source>
</evidence>
<evidence type="ECO:0000256" key="8">
    <source>
        <dbReference type="ARBA" id="ARBA00023002"/>
    </source>
</evidence>
<keyword evidence="7 12" id="KW-1133">Transmembrane helix</keyword>
<dbReference type="Proteomes" id="UP001498771">
    <property type="component" value="Unassembled WGS sequence"/>
</dbReference>
<feature type="compositionally biased region" description="Pro residues" evidence="11">
    <location>
        <begin position="34"/>
        <end position="46"/>
    </location>
</feature>
<accession>A0ABR1F0V4</accession>
<sequence length="196" mass="21667">MSLLRAIARPVAFVRPLSSPAALLARRANSSVTAPPPEDVTTPPPQDAKTGRISRTKPPTIPTPLISDLPARWESLPIKEQAALTVKIWKRQTLPWTELTLDEKRASFYISYGPWGPRKPMHGPYDTYKIIGGVILGLAASVVLFATARSFGGPAPRTLNRQWQEASDERYNTGLVEPFRGKWSLVQSDPVVDDEE</sequence>
<name>A0ABR1F0V4_9ASCO</name>
<evidence type="ECO:0000256" key="11">
    <source>
        <dbReference type="SAM" id="MobiDB-lite"/>
    </source>
</evidence>
<keyword evidence="5" id="KW-0999">Mitochondrion inner membrane</keyword>
<evidence type="ECO:0000256" key="4">
    <source>
        <dbReference type="ARBA" id="ARBA00022692"/>
    </source>
</evidence>
<comment type="caution">
    <text evidence="13">The sequence shown here is derived from an EMBL/GenBank/DDBJ whole genome shotgun (WGS) entry which is preliminary data.</text>
</comment>
<dbReference type="GeneID" id="90038817"/>
<keyword evidence="6" id="KW-0809">Transit peptide</keyword>
<reference evidence="13 14" key="1">
    <citation type="submission" date="2024-03" db="EMBL/GenBank/DDBJ databases">
        <title>Genome-scale model development and genomic sequencing of the oleaginous clade Lipomyces.</title>
        <authorList>
            <consortium name="Lawrence Berkeley National Laboratory"/>
            <person name="Czajka J.J."/>
            <person name="Han Y."/>
            <person name="Kim J."/>
            <person name="Mondo S.J."/>
            <person name="Hofstad B.A."/>
            <person name="Robles A."/>
            <person name="Haridas S."/>
            <person name="Riley R."/>
            <person name="LaButti K."/>
            <person name="Pangilinan J."/>
            <person name="Andreopoulos W."/>
            <person name="Lipzen A."/>
            <person name="Yan J."/>
            <person name="Wang M."/>
            <person name="Ng V."/>
            <person name="Grigoriev I.V."/>
            <person name="Spatafora J.W."/>
            <person name="Magnuson J.K."/>
            <person name="Baker S.E."/>
            <person name="Pomraning K.R."/>
        </authorList>
    </citation>
    <scope>NUCLEOTIDE SEQUENCE [LARGE SCALE GENOMIC DNA]</scope>
    <source>
        <strain evidence="13 14">Phaff 52-87</strain>
    </source>
</reference>
<evidence type="ECO:0000256" key="7">
    <source>
        <dbReference type="ARBA" id="ARBA00022989"/>
    </source>
</evidence>
<feature type="transmembrane region" description="Helical" evidence="12">
    <location>
        <begin position="128"/>
        <end position="148"/>
    </location>
</feature>
<dbReference type="PANTHER" id="PTHR10707:SF10">
    <property type="entry name" value="CYTOCHROME C OXIDASE SUBUNIT 4"/>
    <property type="match status" value="1"/>
</dbReference>
<dbReference type="EMBL" id="JBBJBU010000011">
    <property type="protein sequence ID" value="KAK7203471.1"/>
    <property type="molecule type" value="Genomic_DNA"/>
</dbReference>
<keyword evidence="10 12" id="KW-0472">Membrane</keyword>
<evidence type="ECO:0000256" key="1">
    <source>
        <dbReference type="ARBA" id="ARBA00004434"/>
    </source>
</evidence>